<evidence type="ECO:0000259" key="1">
    <source>
        <dbReference type="PROSITE" id="PS50141"/>
    </source>
</evidence>
<dbReference type="GO" id="GO:0006396">
    <property type="term" value="P:RNA processing"/>
    <property type="evidence" value="ECO:0007669"/>
    <property type="project" value="InterPro"/>
</dbReference>
<evidence type="ECO:0000313" key="2">
    <source>
        <dbReference type="EMBL" id="KZT41135.1"/>
    </source>
</evidence>
<dbReference type="GO" id="GO:0003725">
    <property type="term" value="F:double-stranded RNA binding"/>
    <property type="evidence" value="ECO:0007669"/>
    <property type="project" value="TreeGrafter"/>
</dbReference>
<evidence type="ECO:0000313" key="3">
    <source>
        <dbReference type="Proteomes" id="UP000076798"/>
    </source>
</evidence>
<reference evidence="2 3" key="1">
    <citation type="journal article" date="2016" name="Mol. Biol. Evol.">
        <title>Comparative Genomics of Early-Diverging Mushroom-Forming Fungi Provides Insights into the Origins of Lignocellulose Decay Capabilities.</title>
        <authorList>
            <person name="Nagy L.G."/>
            <person name="Riley R."/>
            <person name="Tritt A."/>
            <person name="Adam C."/>
            <person name="Daum C."/>
            <person name="Floudas D."/>
            <person name="Sun H."/>
            <person name="Yadav J.S."/>
            <person name="Pangilinan J."/>
            <person name="Larsson K.H."/>
            <person name="Matsuura K."/>
            <person name="Barry K."/>
            <person name="Labutti K."/>
            <person name="Kuo R."/>
            <person name="Ohm R.A."/>
            <person name="Bhattacharya S.S."/>
            <person name="Shirouzu T."/>
            <person name="Yoshinaga Y."/>
            <person name="Martin F.M."/>
            <person name="Grigoriev I.V."/>
            <person name="Hibbett D.S."/>
        </authorList>
    </citation>
    <scope>NUCLEOTIDE SEQUENCE [LARGE SCALE GENOMIC DNA]</scope>
    <source>
        <strain evidence="2 3">HHB10207 ss-3</strain>
    </source>
</reference>
<dbReference type="Pfam" id="PF02137">
    <property type="entry name" value="A_deamin"/>
    <property type="match status" value="1"/>
</dbReference>
<dbReference type="PANTHER" id="PTHR10910">
    <property type="entry name" value="EUKARYOTE SPECIFIC DSRNA BINDING PROTEIN"/>
    <property type="match status" value="1"/>
</dbReference>
<dbReference type="GO" id="GO:0005737">
    <property type="term" value="C:cytoplasm"/>
    <property type="evidence" value="ECO:0007669"/>
    <property type="project" value="TreeGrafter"/>
</dbReference>
<protein>
    <submittedName>
        <fullName evidence="2">Adenosine deaminase/editase</fullName>
    </submittedName>
</protein>
<dbReference type="GO" id="GO:0008251">
    <property type="term" value="F:tRNA-specific adenosine deaminase activity"/>
    <property type="evidence" value="ECO:0007669"/>
    <property type="project" value="TreeGrafter"/>
</dbReference>
<sequence length="385" mass="42946">MSCAPDDIARHAIYAYRSLQYTLPSNAFTVLAAFIFQDERHALHLISLATGTKCLPDSELPLKGDALHDSHAEVLARRGVVRWFMEEILRISNPEYKSPWLTRSERGQFVLRLSIRLHLYISTVPCGDASSTLLASNQDPTMAALKDSHFVDDTGSSIARGRDNYSLKGVLRTKPGRKDSPATSCLSCSDKIARWNVLGIQGALLSHFLDPIYIDSIVISDVPSDISGDVLADCNRAFWQRLDQKIPDPPVPFRLNRPHVVTSQISFSHSQAQSGVSDVALVSSHEALYWFEGLNKPEIIVNGRKRGMTSKQRISPKTMYAPPKLSKLSLFDLFRELEAATHKDHSTYFQTKLASQQYQTAKLALFGPNTPFSSWPVSGPDWEAF</sequence>
<dbReference type="SMART" id="SM00552">
    <property type="entry name" value="ADEAMc"/>
    <property type="match status" value="1"/>
</dbReference>
<name>A0A166FYS5_9AGAM</name>
<dbReference type="STRING" id="1314776.A0A166FYS5"/>
<gene>
    <name evidence="2" type="ORF">SISSUDRAFT_1017934</name>
</gene>
<dbReference type="OrthoDB" id="10268011at2759"/>
<organism evidence="2 3">
    <name type="scientific">Sistotremastrum suecicum HHB10207 ss-3</name>
    <dbReference type="NCBI Taxonomy" id="1314776"/>
    <lineage>
        <taxon>Eukaryota</taxon>
        <taxon>Fungi</taxon>
        <taxon>Dikarya</taxon>
        <taxon>Basidiomycota</taxon>
        <taxon>Agaricomycotina</taxon>
        <taxon>Agaricomycetes</taxon>
        <taxon>Sistotremastrales</taxon>
        <taxon>Sistotremastraceae</taxon>
        <taxon>Sistotremastrum</taxon>
    </lineage>
</organism>
<dbReference type="PANTHER" id="PTHR10910:SF62">
    <property type="entry name" value="AT07585P-RELATED"/>
    <property type="match status" value="1"/>
</dbReference>
<dbReference type="AlphaFoldDB" id="A0A166FYS5"/>
<accession>A0A166FYS5</accession>
<dbReference type="InterPro" id="IPR002466">
    <property type="entry name" value="A_deamin"/>
</dbReference>
<feature type="domain" description="A to I editase" evidence="1">
    <location>
        <begin position="47"/>
        <end position="362"/>
    </location>
</feature>
<dbReference type="GO" id="GO:0003726">
    <property type="term" value="F:double-stranded RNA adenosine deaminase activity"/>
    <property type="evidence" value="ECO:0007669"/>
    <property type="project" value="TreeGrafter"/>
</dbReference>
<dbReference type="EMBL" id="KV428024">
    <property type="protein sequence ID" value="KZT41135.1"/>
    <property type="molecule type" value="Genomic_DNA"/>
</dbReference>
<keyword evidence="3" id="KW-1185">Reference proteome</keyword>
<dbReference type="PROSITE" id="PS50141">
    <property type="entry name" value="A_DEAMIN_EDITASE"/>
    <property type="match status" value="1"/>
</dbReference>
<proteinExistence type="predicted"/>
<dbReference type="GO" id="GO:0005730">
    <property type="term" value="C:nucleolus"/>
    <property type="evidence" value="ECO:0007669"/>
    <property type="project" value="TreeGrafter"/>
</dbReference>
<dbReference type="Proteomes" id="UP000076798">
    <property type="component" value="Unassembled WGS sequence"/>
</dbReference>
<dbReference type="GO" id="GO:0006382">
    <property type="term" value="P:adenosine to inosine editing"/>
    <property type="evidence" value="ECO:0007669"/>
    <property type="project" value="TreeGrafter"/>
</dbReference>